<evidence type="ECO:0000313" key="3">
    <source>
        <dbReference type="EMBL" id="PQQ67862.1"/>
    </source>
</evidence>
<dbReference type="AlphaFoldDB" id="A0A2K9E3L1"/>
<dbReference type="InterPro" id="IPR013367">
    <property type="entry name" value="Flagellar_put"/>
</dbReference>
<organism evidence="2 4">
    <name type="scientific">Acetivibrio saccincola</name>
    <dbReference type="NCBI Taxonomy" id="1677857"/>
    <lineage>
        <taxon>Bacteria</taxon>
        <taxon>Bacillati</taxon>
        <taxon>Bacillota</taxon>
        <taxon>Clostridia</taxon>
        <taxon>Eubacteriales</taxon>
        <taxon>Oscillospiraceae</taxon>
        <taxon>Acetivibrio</taxon>
    </lineage>
</organism>
<dbReference type="Proteomes" id="UP000239720">
    <property type="component" value="Unassembled WGS sequence"/>
</dbReference>
<dbReference type="RefSeq" id="WP_101301963.1">
    <property type="nucleotide sequence ID" value="NZ_CP025197.1"/>
</dbReference>
<proteinExistence type="predicted"/>
<dbReference type="EMBL" id="CP025197">
    <property type="protein sequence ID" value="AUG57969.1"/>
    <property type="molecule type" value="Genomic_DNA"/>
</dbReference>
<keyword evidence="3" id="KW-0969">Cilium</keyword>
<dbReference type="KEGG" id="hsc:HVS_10370"/>
<dbReference type="Proteomes" id="UP000233534">
    <property type="component" value="Chromosome"/>
</dbReference>
<keyword evidence="1" id="KW-0175">Coiled coil</keyword>
<keyword evidence="3" id="KW-0282">Flagellum</keyword>
<dbReference type="OrthoDB" id="165650at2"/>
<name>A0A2K9E3L1_9FIRM</name>
<evidence type="ECO:0000313" key="5">
    <source>
        <dbReference type="Proteomes" id="UP000239720"/>
    </source>
</evidence>
<accession>A0A2K9E3L1</accession>
<reference evidence="2 4" key="1">
    <citation type="submission" date="2017-12" db="EMBL/GenBank/DDBJ databases">
        <title>Complete genome sequence of Herbivorax saccincola GGR1, a novel Cellulosome-producing hydrolytic bacterium in a thermophilic biogas plant, established by Illumina and Nanopore MinION sequencing.</title>
        <authorList>
            <person name="Pechtl A."/>
            <person name="Ruckert C."/>
            <person name="Koeck D.E."/>
            <person name="Maus I."/>
            <person name="Winkler A."/>
            <person name="Kalinowski J."/>
            <person name="Puhler A."/>
            <person name="Schwarz W.W."/>
            <person name="Zverlov V.V."/>
            <person name="Schluter A."/>
            <person name="Liebl W."/>
        </authorList>
    </citation>
    <scope>NUCLEOTIDE SEQUENCE [LARGE SCALE GENOMIC DNA]</scope>
    <source>
        <strain evidence="2">GGR1</strain>
        <strain evidence="4">SR1</strain>
    </source>
</reference>
<keyword evidence="3" id="KW-0966">Cell projection</keyword>
<reference evidence="3 5" key="2">
    <citation type="journal article" date="2018" name="Syst. Appl. Microbiol.">
        <title>Characterization and high-quality draft genome sequence of Herbivorax saccincola A7, an anaerobic, alkaliphilic, thermophilic, cellulolytic, and xylanolytic bacterium.</title>
        <authorList>
            <person name="Aikawa S."/>
            <person name="Baramee S."/>
            <person name="Sermsathanaswadi J."/>
            <person name="Thianheng P."/>
            <person name="Tachaapaikoon C."/>
            <person name="Shikata A."/>
            <person name="Waeonukul R."/>
            <person name="Pason P."/>
            <person name="Ratanakhanokchai K."/>
            <person name="Kosugi A."/>
        </authorList>
    </citation>
    <scope>NUCLEOTIDE SEQUENCE [LARGE SCALE GENOMIC DNA]</scope>
    <source>
        <strain evidence="3 5">A7</strain>
    </source>
</reference>
<sequence>MIINNNYYANVGRISRQNKADLPKRPESRQIGSFEEILKSKTEEKLNVTFSKHAKERLESREIKLTDAQKEKISKAIEKARNKGVRDSLVLMDNMAFVVSVKNNVVITAVNNEELKENVFTNIDGAVIV</sequence>
<feature type="coiled-coil region" evidence="1">
    <location>
        <begin position="51"/>
        <end position="83"/>
    </location>
</feature>
<dbReference type="Pfam" id="PF12611">
    <property type="entry name" value="Flagellar_put"/>
    <property type="match status" value="1"/>
</dbReference>
<dbReference type="NCBIfam" id="TIGR02530">
    <property type="entry name" value="flg_new"/>
    <property type="match status" value="1"/>
</dbReference>
<gene>
    <name evidence="3" type="ORF">B9R14_14600</name>
    <name evidence="2" type="ORF">HVS_10370</name>
</gene>
<evidence type="ECO:0000256" key="1">
    <source>
        <dbReference type="SAM" id="Coils"/>
    </source>
</evidence>
<evidence type="ECO:0000313" key="4">
    <source>
        <dbReference type="Proteomes" id="UP000233534"/>
    </source>
</evidence>
<keyword evidence="4" id="KW-1185">Reference proteome</keyword>
<protein>
    <submittedName>
        <fullName evidence="3">Flagellar biosynthesis protein</fullName>
    </submittedName>
</protein>
<evidence type="ECO:0000313" key="2">
    <source>
        <dbReference type="EMBL" id="AUG57969.1"/>
    </source>
</evidence>
<dbReference type="EMBL" id="NEMB01000003">
    <property type="protein sequence ID" value="PQQ67862.1"/>
    <property type="molecule type" value="Genomic_DNA"/>
</dbReference>